<evidence type="ECO:0000259" key="10">
    <source>
        <dbReference type="Pfam" id="PF13193"/>
    </source>
</evidence>
<dbReference type="PROSITE" id="PS00455">
    <property type="entry name" value="AMP_BINDING"/>
    <property type="match status" value="1"/>
</dbReference>
<keyword evidence="4 8" id="KW-0472">Membrane</keyword>
<evidence type="ECO:0000313" key="11">
    <source>
        <dbReference type="EMBL" id="GHD33942.1"/>
    </source>
</evidence>
<dbReference type="RefSeq" id="WP_189585023.1">
    <property type="nucleotide sequence ID" value="NZ_BMZR01000003.1"/>
</dbReference>
<dbReference type="GO" id="GO:0016874">
    <property type="term" value="F:ligase activity"/>
    <property type="evidence" value="ECO:0007669"/>
    <property type="project" value="UniProtKB-KW"/>
</dbReference>
<keyword evidence="12" id="KW-1185">Reference proteome</keyword>
<dbReference type="EC" id="6.2.1.3" evidence="5"/>
<dbReference type="InterPro" id="IPR045851">
    <property type="entry name" value="AMP-bd_C_sf"/>
</dbReference>
<evidence type="ECO:0000256" key="5">
    <source>
        <dbReference type="ARBA" id="ARBA00026121"/>
    </source>
</evidence>
<evidence type="ECO:0000313" key="12">
    <source>
        <dbReference type="Proteomes" id="UP000610203"/>
    </source>
</evidence>
<proteinExistence type="predicted"/>
<dbReference type="EMBL" id="BMZR01000003">
    <property type="protein sequence ID" value="GHD33942.1"/>
    <property type="molecule type" value="Genomic_DNA"/>
</dbReference>
<keyword evidence="8" id="KW-1133">Transmembrane helix</keyword>
<reference evidence="12" key="1">
    <citation type="journal article" date="2019" name="Int. J. Syst. Evol. Microbiol.">
        <title>The Global Catalogue of Microorganisms (GCM) 10K type strain sequencing project: providing services to taxonomists for standard genome sequencing and annotation.</title>
        <authorList>
            <consortium name="The Broad Institute Genomics Platform"/>
            <consortium name="The Broad Institute Genome Sequencing Center for Infectious Disease"/>
            <person name="Wu L."/>
            <person name="Ma J."/>
        </authorList>
    </citation>
    <scope>NUCLEOTIDE SEQUENCE [LARGE SCALE GENOMIC DNA]</scope>
    <source>
        <strain evidence="12">KCTC 42280</strain>
    </source>
</reference>
<evidence type="ECO:0000256" key="4">
    <source>
        <dbReference type="ARBA" id="ARBA00023136"/>
    </source>
</evidence>
<protein>
    <recommendedName>
        <fullName evidence="6">Long-chain-fatty-acid--CoA ligase</fullName>
        <ecNumber evidence="5">6.2.1.3</ecNumber>
    </recommendedName>
    <alternativeName>
        <fullName evidence="7">Long-chain acyl-CoA synthetase</fullName>
    </alternativeName>
</protein>
<dbReference type="Proteomes" id="UP000610203">
    <property type="component" value="Unassembled WGS sequence"/>
</dbReference>
<dbReference type="InterPro" id="IPR020845">
    <property type="entry name" value="AMP-binding_CS"/>
</dbReference>
<accession>A0ABQ3GS25</accession>
<evidence type="ECO:0000256" key="2">
    <source>
        <dbReference type="ARBA" id="ARBA00005005"/>
    </source>
</evidence>
<comment type="pathway">
    <text evidence="2">Lipid metabolism; fatty acid beta-oxidation.</text>
</comment>
<evidence type="ECO:0000256" key="6">
    <source>
        <dbReference type="ARBA" id="ARBA00039545"/>
    </source>
</evidence>
<comment type="subcellular location">
    <subcellularLocation>
        <location evidence="1">Membrane</location>
        <topology evidence="1">Peripheral membrane protein</topology>
    </subcellularLocation>
</comment>
<dbReference type="Gene3D" id="3.30.300.30">
    <property type="match status" value="1"/>
</dbReference>
<sequence>MTVNKPWLAQYPASVPKTIDPDQYENLIELYEECFDRFRLHPMSICMGVTHTYGDVDKASLAVAAWLQAQGIPKGSVVALMMPNVPQYLPTMIGILRAGYICTPINPLYTGRELRHQLNDSGAQIIFVVDNFAQALEQVIDETAIKRIVLSKMGDMMGLKGILVNTVIRQVKRLVPKYKLDDPKHEVTKFPDVLKKGRNLPFQAQKTSLEQKAILQYTGGTTGLSKGAVLSQRNVVAAALQSEAWYRPVTSEINEVYINMVMALPLYHIFAFMLSLLGMRSGYTFILVPNPRDMPGFVKTLSKQPFHIFPAVNTLFKGLLDQPNFKDLNFSSLRISQAGGMAATEQTAKRWLEVTGCPMVEGWGMTEGVAAGTANVITDRKFNGTIGIPVPSVDIIVVDDNGERLGLHQAGEMCIKGPNVTSGYFNKDNSDDFTSDGYFRTGDIISMDEKGYITLLDRKKDMILVSGFNVFPNEIESVMLDFNGIIDCAVIGIPDENQGEAVKIYIVPVDNNVSKSDIKEFALDNLTGYKCPRHIEFVSELPKSNVGKVLRQKLREQHMLDNPQTFS</sequence>
<comment type="caution">
    <text evidence="11">The sequence shown here is derived from an EMBL/GenBank/DDBJ whole genome shotgun (WGS) entry which is preliminary data.</text>
</comment>
<dbReference type="Gene3D" id="3.40.50.12780">
    <property type="entry name" value="N-terminal domain of ligase-like"/>
    <property type="match status" value="1"/>
</dbReference>
<dbReference type="InterPro" id="IPR050237">
    <property type="entry name" value="ATP-dep_AMP-bd_enzyme"/>
</dbReference>
<gene>
    <name evidence="11" type="primary">fadD</name>
    <name evidence="11" type="ORF">GCM10016272_18730</name>
</gene>
<dbReference type="InterPro" id="IPR042099">
    <property type="entry name" value="ANL_N_sf"/>
</dbReference>
<dbReference type="InterPro" id="IPR000873">
    <property type="entry name" value="AMP-dep_synth/lig_dom"/>
</dbReference>
<dbReference type="SUPFAM" id="SSF56801">
    <property type="entry name" value="Acetyl-CoA synthetase-like"/>
    <property type="match status" value="1"/>
</dbReference>
<evidence type="ECO:0000256" key="8">
    <source>
        <dbReference type="SAM" id="Phobius"/>
    </source>
</evidence>
<dbReference type="Pfam" id="PF00501">
    <property type="entry name" value="AMP-binding"/>
    <property type="match status" value="1"/>
</dbReference>
<dbReference type="Pfam" id="PF13193">
    <property type="entry name" value="AMP-binding_C"/>
    <property type="match status" value="1"/>
</dbReference>
<evidence type="ECO:0000256" key="3">
    <source>
        <dbReference type="ARBA" id="ARBA00022598"/>
    </source>
</evidence>
<evidence type="ECO:0000259" key="9">
    <source>
        <dbReference type="Pfam" id="PF00501"/>
    </source>
</evidence>
<evidence type="ECO:0000256" key="1">
    <source>
        <dbReference type="ARBA" id="ARBA00004170"/>
    </source>
</evidence>
<organism evidence="11 12">
    <name type="scientific">Psychrobacter glaciei</name>
    <dbReference type="NCBI Taxonomy" id="619771"/>
    <lineage>
        <taxon>Bacteria</taxon>
        <taxon>Pseudomonadati</taxon>
        <taxon>Pseudomonadota</taxon>
        <taxon>Gammaproteobacteria</taxon>
        <taxon>Moraxellales</taxon>
        <taxon>Moraxellaceae</taxon>
        <taxon>Psychrobacter</taxon>
    </lineage>
</organism>
<name>A0ABQ3GS25_9GAMM</name>
<dbReference type="PANTHER" id="PTHR43767">
    <property type="entry name" value="LONG-CHAIN-FATTY-ACID--COA LIGASE"/>
    <property type="match status" value="1"/>
</dbReference>
<feature type="domain" description="AMP-binding enzyme C-terminal" evidence="10">
    <location>
        <begin position="474"/>
        <end position="548"/>
    </location>
</feature>
<feature type="transmembrane region" description="Helical" evidence="8">
    <location>
        <begin position="256"/>
        <end position="277"/>
    </location>
</feature>
<evidence type="ECO:0000256" key="7">
    <source>
        <dbReference type="ARBA" id="ARBA00042773"/>
    </source>
</evidence>
<feature type="domain" description="AMP-dependent synthetase/ligase" evidence="9">
    <location>
        <begin position="45"/>
        <end position="425"/>
    </location>
</feature>
<keyword evidence="3 11" id="KW-0436">Ligase</keyword>
<dbReference type="PANTHER" id="PTHR43767:SF8">
    <property type="entry name" value="LONG-CHAIN-FATTY-ACID--COA LIGASE"/>
    <property type="match status" value="1"/>
</dbReference>
<dbReference type="InterPro" id="IPR025110">
    <property type="entry name" value="AMP-bd_C"/>
</dbReference>
<keyword evidence="8" id="KW-0812">Transmembrane</keyword>